<feature type="domain" description="Sialate O-acetylesterase" evidence="2">
    <location>
        <begin position="62"/>
        <end position="355"/>
    </location>
</feature>
<accession>A0A261Y388</accession>
<dbReference type="InterPro" id="IPR005181">
    <property type="entry name" value="SASA"/>
</dbReference>
<evidence type="ECO:0000259" key="2">
    <source>
        <dbReference type="Pfam" id="PF03629"/>
    </source>
</evidence>
<dbReference type="Gene3D" id="3.40.50.1110">
    <property type="entry name" value="SGNH hydrolase"/>
    <property type="match status" value="1"/>
</dbReference>
<dbReference type="Proteomes" id="UP000242875">
    <property type="component" value="Unassembled WGS sequence"/>
</dbReference>
<name>A0A261Y388_9FUNG</name>
<reference evidence="3 4" key="1">
    <citation type="journal article" date="2017" name="Mycologia">
        <title>Bifiguratus adelaidae, gen. et sp. nov., a new member of Mucoromycotina in endophytic and soil-dwelling habitats.</title>
        <authorList>
            <person name="Torres-Cruz T.J."/>
            <person name="Billingsley Tobias T.L."/>
            <person name="Almatruk M."/>
            <person name="Hesse C."/>
            <person name="Kuske C.R."/>
            <person name="Desiro A."/>
            <person name="Benucci G.M."/>
            <person name="Bonito G."/>
            <person name="Stajich J.E."/>
            <person name="Dunlap C."/>
            <person name="Arnold A.E."/>
            <person name="Porras-Alfaro A."/>
        </authorList>
    </citation>
    <scope>NUCLEOTIDE SEQUENCE [LARGE SCALE GENOMIC DNA]</scope>
    <source>
        <strain evidence="3 4">AZ0501</strain>
    </source>
</reference>
<comment type="caution">
    <text evidence="3">The sequence shown here is derived from an EMBL/GenBank/DDBJ whole genome shotgun (WGS) entry which is preliminary data.</text>
</comment>
<protein>
    <recommendedName>
        <fullName evidence="2">Sialate O-acetylesterase domain-containing protein</fullName>
    </recommendedName>
</protein>
<keyword evidence="4" id="KW-1185">Reference proteome</keyword>
<dbReference type="EMBL" id="MVBO01000023">
    <property type="protein sequence ID" value="OZJ05052.1"/>
    <property type="molecule type" value="Genomic_DNA"/>
</dbReference>
<sequence length="496" mass="54955">MDCEDHASGAHVHIYTSLSSYQVLQRDQDGYAFVQLSPHDSVTRLGTGGPYRLGDVHDVYVGDLWVLAGQSNMRGHGYFSYLDHPDEGRLWDPFVETPDPKVHLFQSCETWAVANEPLHTLWTSPRLVHHLLRDPTNGGVVQTRQELADKLKQPHEDARVRGTGLGLTFARDVVRSTGVPIGLVPCAHGGVSLAQWDPALYHEQKQGDACLYGAMVNKINALAPGVAGVLWMQGETDACTETRDIEACTSVYGDNMIKLVQVMQHDLGQFVPMTLVYAQIGRYEPNLSTPTQSQALDQSWNAIRQIQRRLLPRLASTVSGRVHLVSAVDLGICDFVHLSTRSLSILGHRMATAVTKQMASPTFVSARADVDSGIDSGAFTDDIRCLVQERPSGVGIICTIRLQELPSESNYLSSAAGHDFVIRRGQENVPIEHVEFGTPRRYPGWVYIDVHVWPKTSVSLEQCQVWYGYGQYLECRLVDRYGLALLSTGPMIPQKN</sequence>
<dbReference type="InterPro" id="IPR036514">
    <property type="entry name" value="SGNH_hydro_sf"/>
</dbReference>
<dbReference type="PANTHER" id="PTHR31988:SF19">
    <property type="entry name" value="9-O-ACETYL-N-ACETYLNEURAMINIC ACID DEACETYLASE-RELATED"/>
    <property type="match status" value="1"/>
</dbReference>
<proteinExistence type="predicted"/>
<dbReference type="GO" id="GO:0016787">
    <property type="term" value="F:hydrolase activity"/>
    <property type="evidence" value="ECO:0007669"/>
    <property type="project" value="UniProtKB-KW"/>
</dbReference>
<dbReference type="SUPFAM" id="SSF52266">
    <property type="entry name" value="SGNH hydrolase"/>
    <property type="match status" value="1"/>
</dbReference>
<keyword evidence="1" id="KW-0378">Hydrolase</keyword>
<dbReference type="AlphaFoldDB" id="A0A261Y388"/>
<dbReference type="Pfam" id="PF03629">
    <property type="entry name" value="SASA"/>
    <property type="match status" value="1"/>
</dbReference>
<organism evidence="3 4">
    <name type="scientific">Bifiguratus adelaidae</name>
    <dbReference type="NCBI Taxonomy" id="1938954"/>
    <lineage>
        <taxon>Eukaryota</taxon>
        <taxon>Fungi</taxon>
        <taxon>Fungi incertae sedis</taxon>
        <taxon>Mucoromycota</taxon>
        <taxon>Mucoromycotina</taxon>
        <taxon>Endogonomycetes</taxon>
        <taxon>Endogonales</taxon>
        <taxon>Endogonales incertae sedis</taxon>
        <taxon>Bifiguratus</taxon>
    </lineage>
</organism>
<evidence type="ECO:0000313" key="3">
    <source>
        <dbReference type="EMBL" id="OZJ05052.1"/>
    </source>
</evidence>
<evidence type="ECO:0000313" key="4">
    <source>
        <dbReference type="Proteomes" id="UP000242875"/>
    </source>
</evidence>
<dbReference type="OrthoDB" id="42638at2759"/>
<dbReference type="InterPro" id="IPR052940">
    <property type="entry name" value="Carb_Esterase_6"/>
</dbReference>
<evidence type="ECO:0000256" key="1">
    <source>
        <dbReference type="ARBA" id="ARBA00022801"/>
    </source>
</evidence>
<dbReference type="PANTHER" id="PTHR31988">
    <property type="entry name" value="ESTERASE, PUTATIVE (DUF303)-RELATED"/>
    <property type="match status" value="1"/>
</dbReference>
<gene>
    <name evidence="3" type="ORF">BZG36_02070</name>
</gene>